<evidence type="ECO:0000313" key="9">
    <source>
        <dbReference type="Proteomes" id="UP000316726"/>
    </source>
</evidence>
<dbReference type="InterPro" id="IPR000615">
    <property type="entry name" value="Bestrophin"/>
</dbReference>
<comment type="subcellular location">
    <subcellularLocation>
        <location evidence="1">Membrane</location>
    </subcellularLocation>
</comment>
<dbReference type="PANTHER" id="PTHR10736:SF0">
    <property type="entry name" value="BESTROPHIN HOMOLOG"/>
    <property type="match status" value="1"/>
</dbReference>
<dbReference type="Pfam" id="PF01062">
    <property type="entry name" value="Bestrophin"/>
    <property type="match status" value="1"/>
</dbReference>
<feature type="compositionally biased region" description="Basic residues" evidence="6">
    <location>
        <begin position="14"/>
        <end position="23"/>
    </location>
</feature>
<name>A0A5B8MK34_9CHLO</name>
<feature type="transmembrane region" description="Helical" evidence="7">
    <location>
        <begin position="157"/>
        <end position="178"/>
    </location>
</feature>
<dbReference type="PANTHER" id="PTHR10736">
    <property type="entry name" value="BESTROPHIN"/>
    <property type="match status" value="1"/>
</dbReference>
<evidence type="ECO:0000256" key="5">
    <source>
        <dbReference type="ARBA" id="ARBA00034769"/>
    </source>
</evidence>
<dbReference type="Proteomes" id="UP000316726">
    <property type="component" value="Chromosome 4"/>
</dbReference>
<keyword evidence="4 7" id="KW-0472">Membrane</keyword>
<dbReference type="GO" id="GO:0005254">
    <property type="term" value="F:chloride channel activity"/>
    <property type="evidence" value="ECO:0007669"/>
    <property type="project" value="InterPro"/>
</dbReference>
<feature type="compositionally biased region" description="Polar residues" evidence="6">
    <location>
        <begin position="25"/>
        <end position="39"/>
    </location>
</feature>
<dbReference type="STRING" id="1764295.A0A5B8MK34"/>
<dbReference type="AlphaFoldDB" id="A0A5B8MK34"/>
<protein>
    <submittedName>
        <fullName evidence="8">Uncharacterized protein</fullName>
    </submittedName>
</protein>
<evidence type="ECO:0000256" key="3">
    <source>
        <dbReference type="ARBA" id="ARBA00022989"/>
    </source>
</evidence>
<evidence type="ECO:0000313" key="8">
    <source>
        <dbReference type="EMBL" id="QDZ20988.1"/>
    </source>
</evidence>
<feature type="compositionally biased region" description="Basic and acidic residues" evidence="6">
    <location>
        <begin position="1"/>
        <end position="10"/>
    </location>
</feature>
<evidence type="ECO:0000256" key="2">
    <source>
        <dbReference type="ARBA" id="ARBA00022692"/>
    </source>
</evidence>
<reference evidence="8 9" key="1">
    <citation type="submission" date="2018-07" db="EMBL/GenBank/DDBJ databases">
        <title>The complete nuclear genome of the prasinophyte Chloropicon primus (CCMP1205).</title>
        <authorList>
            <person name="Pombert J.-F."/>
            <person name="Otis C."/>
            <person name="Turmel M."/>
            <person name="Lemieux C."/>
        </authorList>
    </citation>
    <scope>NUCLEOTIDE SEQUENCE [LARGE SCALE GENOMIC DNA]</scope>
    <source>
        <strain evidence="8 9">CCMP1205</strain>
    </source>
</reference>
<feature type="transmembrane region" description="Helical" evidence="7">
    <location>
        <begin position="198"/>
        <end position="218"/>
    </location>
</feature>
<feature type="compositionally biased region" description="Basic and acidic residues" evidence="6">
    <location>
        <begin position="49"/>
        <end position="60"/>
    </location>
</feature>
<gene>
    <name evidence="8" type="ORF">A3770_04p35060</name>
</gene>
<dbReference type="EMBL" id="CP031037">
    <property type="protein sequence ID" value="QDZ20988.1"/>
    <property type="molecule type" value="Genomic_DNA"/>
</dbReference>
<keyword evidence="3 7" id="KW-1133">Transmembrane helix</keyword>
<evidence type="ECO:0000256" key="7">
    <source>
        <dbReference type="SAM" id="Phobius"/>
    </source>
</evidence>
<evidence type="ECO:0000256" key="4">
    <source>
        <dbReference type="ARBA" id="ARBA00023136"/>
    </source>
</evidence>
<feature type="region of interest" description="Disordered" evidence="6">
    <location>
        <begin position="1"/>
        <end position="60"/>
    </location>
</feature>
<sequence length="494" mass="56585">MEESRSEGHAPRTGGRRGARHSPRTWMQRTQVPEVPSSTELDESAEEPLLGRRGGEDGGRRARRRWCLGVGAGGARSALASDATECYAPLTDMPSSDPNIGPHFRYEVNEMMRVVYEGNGVRKIARYREKKLVRSGWLSRRIWHTTYLASGYCWVQILLLWLAAGLVAVVVYSILFSVNDKTVESLQTGLRISDTLRTLAAFILGFYLEKTINIWWTLRHDTLQQLMNIVDNMCLRMAIYFPGNSYDDRHARETIMRYGILSLALLFKDAREVDVWSKEEAERAGALNMKDLLEERLLTKREARLLENVPAKSQMCWVWISSLFTKWCLDGRLPDPVGNQNMFLEYSEQARNAISTILAQLNMQFPLSYSHLIVFFSKLYMIILSVEAGVTFGSSLHHTNYADVISKCFILTIAPILYQGLLEIKEHISNPFRDDITDYSFKMFHARLRNECTAFFKCAMDPPYTSLEDPEPAVLPPQFIERQVNTAMYDFDAR</sequence>
<dbReference type="InterPro" id="IPR021134">
    <property type="entry name" value="Bestrophin-like"/>
</dbReference>
<dbReference type="GO" id="GO:0016020">
    <property type="term" value="C:membrane"/>
    <property type="evidence" value="ECO:0007669"/>
    <property type="project" value="UniProtKB-SubCell"/>
</dbReference>
<comment type="similarity">
    <text evidence="5">Belongs to the anion channel-forming bestrophin (TC 1.A.46) family. Calcium-sensitive chloride channel subfamily.</text>
</comment>
<evidence type="ECO:0000256" key="6">
    <source>
        <dbReference type="SAM" id="MobiDB-lite"/>
    </source>
</evidence>
<evidence type="ECO:0000256" key="1">
    <source>
        <dbReference type="ARBA" id="ARBA00004370"/>
    </source>
</evidence>
<proteinExistence type="inferred from homology"/>
<organism evidence="8 9">
    <name type="scientific">Chloropicon primus</name>
    <dbReference type="NCBI Taxonomy" id="1764295"/>
    <lineage>
        <taxon>Eukaryota</taxon>
        <taxon>Viridiplantae</taxon>
        <taxon>Chlorophyta</taxon>
        <taxon>Chloropicophyceae</taxon>
        <taxon>Chloropicales</taxon>
        <taxon>Chloropicaceae</taxon>
        <taxon>Chloropicon</taxon>
    </lineage>
</organism>
<accession>A0A5B8MK34</accession>
<dbReference type="OrthoDB" id="201595at2759"/>
<keyword evidence="2 7" id="KW-0812">Transmembrane</keyword>
<keyword evidence="9" id="KW-1185">Reference proteome</keyword>